<dbReference type="InterPro" id="IPR000835">
    <property type="entry name" value="HTH_MarR-typ"/>
</dbReference>
<evidence type="ECO:0000259" key="1">
    <source>
        <dbReference type="PROSITE" id="PS50995"/>
    </source>
</evidence>
<dbReference type="Gene3D" id="1.10.10.10">
    <property type="entry name" value="Winged helix-like DNA-binding domain superfamily/Winged helix DNA-binding domain"/>
    <property type="match status" value="1"/>
</dbReference>
<organism evidence="2 3">
    <name type="scientific">Candidatus Devosia phytovorans</name>
    <dbReference type="NCBI Taxonomy" id="3121372"/>
    <lineage>
        <taxon>Bacteria</taxon>
        <taxon>Pseudomonadati</taxon>
        <taxon>Pseudomonadota</taxon>
        <taxon>Alphaproteobacteria</taxon>
        <taxon>Hyphomicrobiales</taxon>
        <taxon>Devosiaceae</taxon>
        <taxon>Devosia</taxon>
    </lineage>
</organism>
<dbReference type="Proteomes" id="UP001217476">
    <property type="component" value="Chromosome"/>
</dbReference>
<dbReference type="SMART" id="SM00347">
    <property type="entry name" value="HTH_MARR"/>
    <property type="match status" value="1"/>
</dbReference>
<protein>
    <submittedName>
        <fullName evidence="2">MarR family winged helix-turn-helix transcriptional regulator</fullName>
    </submittedName>
</protein>
<evidence type="ECO:0000313" key="3">
    <source>
        <dbReference type="Proteomes" id="UP001217476"/>
    </source>
</evidence>
<dbReference type="Pfam" id="PF01047">
    <property type="entry name" value="MarR"/>
    <property type="match status" value="1"/>
</dbReference>
<dbReference type="SUPFAM" id="SSF46785">
    <property type="entry name" value="Winged helix' DNA-binding domain"/>
    <property type="match status" value="1"/>
</dbReference>
<dbReference type="GO" id="GO:0006950">
    <property type="term" value="P:response to stress"/>
    <property type="evidence" value="ECO:0007669"/>
    <property type="project" value="TreeGrafter"/>
</dbReference>
<dbReference type="GO" id="GO:0003700">
    <property type="term" value="F:DNA-binding transcription factor activity"/>
    <property type="evidence" value="ECO:0007669"/>
    <property type="project" value="InterPro"/>
</dbReference>
<proteinExistence type="predicted"/>
<evidence type="ECO:0000313" key="2">
    <source>
        <dbReference type="EMBL" id="WEK02974.1"/>
    </source>
</evidence>
<sequence>MAQRIFRLNLQLSTETLTAATPEIEALGLEPKAFFVLDGVEAQPYPATLAHHLSMPKPTITAHLKALESAGLVTRAIDPADLRRHRIALTTTGRVVLDKARGSLARHYGDRLARLDGENVQHFARLLETLTREPGRS</sequence>
<dbReference type="EMBL" id="CP119312">
    <property type="protein sequence ID" value="WEK02974.1"/>
    <property type="molecule type" value="Genomic_DNA"/>
</dbReference>
<dbReference type="PANTHER" id="PTHR33164:SF43">
    <property type="entry name" value="HTH-TYPE TRANSCRIPTIONAL REPRESSOR YETL"/>
    <property type="match status" value="1"/>
</dbReference>
<dbReference type="InterPro" id="IPR036390">
    <property type="entry name" value="WH_DNA-bd_sf"/>
</dbReference>
<dbReference type="PROSITE" id="PS50995">
    <property type="entry name" value="HTH_MARR_2"/>
    <property type="match status" value="1"/>
</dbReference>
<dbReference type="PRINTS" id="PR00598">
    <property type="entry name" value="HTHMARR"/>
</dbReference>
<dbReference type="PANTHER" id="PTHR33164">
    <property type="entry name" value="TRANSCRIPTIONAL REGULATOR, MARR FAMILY"/>
    <property type="match status" value="1"/>
</dbReference>
<dbReference type="AlphaFoldDB" id="A0AAJ5VTB4"/>
<dbReference type="InterPro" id="IPR036388">
    <property type="entry name" value="WH-like_DNA-bd_sf"/>
</dbReference>
<dbReference type="InterPro" id="IPR039422">
    <property type="entry name" value="MarR/SlyA-like"/>
</dbReference>
<gene>
    <name evidence="2" type="ORF">P0Y65_12230</name>
</gene>
<accession>A0AAJ5VTB4</accession>
<reference evidence="2" key="1">
    <citation type="submission" date="2023-03" db="EMBL/GenBank/DDBJ databases">
        <title>Andean soil-derived lignocellulolytic bacterial consortium as a source of novel taxa and putative plastic-active enzymes.</title>
        <authorList>
            <person name="Diaz-Garcia L."/>
            <person name="Chuvochina M."/>
            <person name="Feuerriegel G."/>
            <person name="Bunk B."/>
            <person name="Sproer C."/>
            <person name="Streit W.R."/>
            <person name="Rodriguez L.M."/>
            <person name="Overmann J."/>
            <person name="Jimenez D.J."/>
        </authorList>
    </citation>
    <scope>NUCLEOTIDE SEQUENCE</scope>
    <source>
        <strain evidence="2">MAG 4196</strain>
    </source>
</reference>
<feature type="domain" description="HTH marR-type" evidence="1">
    <location>
        <begin position="1"/>
        <end position="132"/>
    </location>
</feature>
<name>A0AAJ5VTB4_9HYPH</name>